<protein>
    <submittedName>
        <fullName evidence="1">Uncharacterized protein</fullName>
    </submittedName>
</protein>
<gene>
    <name evidence="1" type="ORF">M440DRAFT_1140332</name>
</gene>
<name>A0A2T4BR14_TRILO</name>
<dbReference type="EMBL" id="KZ679146">
    <property type="protein sequence ID" value="PTB71725.1"/>
    <property type="molecule type" value="Genomic_DNA"/>
</dbReference>
<keyword evidence="2" id="KW-1185">Reference proteome</keyword>
<proteinExistence type="predicted"/>
<evidence type="ECO:0000313" key="2">
    <source>
        <dbReference type="Proteomes" id="UP000240760"/>
    </source>
</evidence>
<dbReference type="Proteomes" id="UP000240760">
    <property type="component" value="Unassembled WGS sequence"/>
</dbReference>
<evidence type="ECO:0000313" key="1">
    <source>
        <dbReference type="EMBL" id="PTB71725.1"/>
    </source>
</evidence>
<dbReference type="AlphaFoldDB" id="A0A2T4BR14"/>
<sequence>MTPTSQASLLFLATSYRLPSSSRLACLPILMIHDSILPRPGPFHKTKFVELAVSADLAWAWPGADYRATTTSSSRVWSFTSTSKSSMTP</sequence>
<accession>A0A2T4BR14</accession>
<reference evidence="1 2" key="1">
    <citation type="submission" date="2016-07" db="EMBL/GenBank/DDBJ databases">
        <title>Multiple horizontal gene transfer events from other fungi enriched the ability of initially mycotrophic Trichoderma (Ascomycota) to feed on dead plant biomass.</title>
        <authorList>
            <consortium name="DOE Joint Genome Institute"/>
            <person name="Aerts A."/>
            <person name="Atanasova L."/>
            <person name="Chenthamara K."/>
            <person name="Zhang J."/>
            <person name="Grujic M."/>
            <person name="Henrissat B."/>
            <person name="Kuo A."/>
            <person name="Salamov A."/>
            <person name="Lipzen A."/>
            <person name="Labutti K."/>
            <person name="Barry K."/>
            <person name="Miao Y."/>
            <person name="Rahimi M.J."/>
            <person name="Shen Q."/>
            <person name="Grigoriev I.V."/>
            <person name="Kubicek C.P."/>
            <person name="Druzhinina I.S."/>
        </authorList>
    </citation>
    <scope>NUCLEOTIDE SEQUENCE [LARGE SCALE GENOMIC DNA]</scope>
    <source>
        <strain evidence="1 2">ATCC 18648</strain>
    </source>
</reference>
<organism evidence="1 2">
    <name type="scientific">Trichoderma longibrachiatum ATCC 18648</name>
    <dbReference type="NCBI Taxonomy" id="983965"/>
    <lineage>
        <taxon>Eukaryota</taxon>
        <taxon>Fungi</taxon>
        <taxon>Dikarya</taxon>
        <taxon>Ascomycota</taxon>
        <taxon>Pezizomycotina</taxon>
        <taxon>Sordariomycetes</taxon>
        <taxon>Hypocreomycetidae</taxon>
        <taxon>Hypocreales</taxon>
        <taxon>Hypocreaceae</taxon>
        <taxon>Trichoderma</taxon>
    </lineage>
</organism>